<reference evidence="6 7" key="1">
    <citation type="journal article" date="2024" name="Fungal Genet. Biol.">
        <title>The porcine skin microbiome exhibits broad fungal antagonism.</title>
        <authorList>
            <person name="De La Cruz K.F."/>
            <person name="Townsend E.C."/>
            <person name="Alex Cheong J.Z."/>
            <person name="Salamzade R."/>
            <person name="Liu A."/>
            <person name="Sandstrom S."/>
            <person name="Davila E."/>
            <person name="Huang L."/>
            <person name="Xu K.H."/>
            <person name="Wu S.Y."/>
            <person name="Meudt J.J."/>
            <person name="Shanmuganayagam D."/>
            <person name="Gibson A.L.F."/>
            <person name="Kalan L.R."/>
        </authorList>
    </citation>
    <scope>NUCLEOTIDE SEQUENCE [LARGE SCALE GENOMIC DNA]</scope>
    <source>
        <strain evidence="6 7">LK2569</strain>
    </source>
</reference>
<keyword evidence="1" id="KW-0808">Transferase</keyword>
<dbReference type="InterPro" id="IPR017205">
    <property type="entry name" value="Sig_transdc_His_kinase_ChrS"/>
</dbReference>
<dbReference type="GO" id="GO:0016301">
    <property type="term" value="F:kinase activity"/>
    <property type="evidence" value="ECO:0007669"/>
    <property type="project" value="UniProtKB-KW"/>
</dbReference>
<dbReference type="Pfam" id="PF07730">
    <property type="entry name" value="HisKA_3"/>
    <property type="match status" value="1"/>
</dbReference>
<dbReference type="EMBL" id="JAYWMA010000007">
    <property type="protein sequence ID" value="MEX3528956.1"/>
    <property type="molecule type" value="Genomic_DNA"/>
</dbReference>
<feature type="transmembrane region" description="Helical" evidence="4">
    <location>
        <begin position="54"/>
        <end position="72"/>
    </location>
</feature>
<dbReference type="Proteomes" id="UP001558353">
    <property type="component" value="Unassembled WGS sequence"/>
</dbReference>
<dbReference type="SMART" id="SM00387">
    <property type="entry name" value="HATPase_c"/>
    <property type="match status" value="1"/>
</dbReference>
<keyword evidence="4" id="KW-1133">Transmembrane helix</keyword>
<dbReference type="Gene3D" id="1.20.5.1930">
    <property type="match status" value="1"/>
</dbReference>
<keyword evidence="2 6" id="KW-0418">Kinase</keyword>
<sequence>MTTRHHDAHAPATDPAALSAVWRWLGVSLDLLIVVLLVFAAVRGHSEAQATGGHLAPAAWAWVAAFAVAYAMGRLRPESESPAWLAVIGACFAGVALTAPDGVYLAFPLFFLIMHLTRGWVAVVLVAATAAVAIGAIAVHGGWSVGGVVGPLLGAAIAVVVGTGFRMLMQEAATRAAAIDALLAARADVAEMSRRAGELDERARLAADIHDTVAQGLSSIQLLLHSAEASARDHDNPARNAGDRAAAGARTLDHVRMARQVAADNLRETRRIIAALQPGALAGADLPVALARVCAATPATADGDPATFTVDGDARPLPADVEATLVRVAQASIANVARHARATRCTVTLTYQPDSVSLDVVDDGIGFDPATDPPPGAVGIAGVRRRMDALGGQLVIESAPGSGCGVSVRVPLDDGKALP</sequence>
<keyword evidence="7" id="KW-1185">Reference proteome</keyword>
<dbReference type="InterPro" id="IPR003594">
    <property type="entry name" value="HATPase_dom"/>
</dbReference>
<feature type="domain" description="Histidine kinase/HSP90-like ATPase" evidence="5">
    <location>
        <begin position="320"/>
        <end position="414"/>
    </location>
</feature>
<proteinExistence type="predicted"/>
<dbReference type="RefSeq" id="WP_368522570.1">
    <property type="nucleotide sequence ID" value="NZ_JAYWMA010000007.1"/>
</dbReference>
<evidence type="ECO:0000256" key="4">
    <source>
        <dbReference type="SAM" id="Phobius"/>
    </source>
</evidence>
<dbReference type="CDD" id="cd16917">
    <property type="entry name" value="HATPase_UhpB-NarQ-NarX-like"/>
    <property type="match status" value="1"/>
</dbReference>
<keyword evidence="3" id="KW-0902">Two-component regulatory system</keyword>
<dbReference type="SUPFAM" id="SSF55874">
    <property type="entry name" value="ATPase domain of HSP90 chaperone/DNA topoisomerase II/histidine kinase"/>
    <property type="match status" value="1"/>
</dbReference>
<evidence type="ECO:0000259" key="5">
    <source>
        <dbReference type="SMART" id="SM00387"/>
    </source>
</evidence>
<name>A0ABV3UVM7_9CORY</name>
<dbReference type="PANTHER" id="PTHR24421">
    <property type="entry name" value="NITRATE/NITRITE SENSOR PROTEIN NARX-RELATED"/>
    <property type="match status" value="1"/>
</dbReference>
<dbReference type="Gene3D" id="3.30.565.10">
    <property type="entry name" value="Histidine kinase-like ATPase, C-terminal domain"/>
    <property type="match status" value="1"/>
</dbReference>
<protein>
    <submittedName>
        <fullName evidence="6">Sensor histidine kinase</fullName>
    </submittedName>
</protein>
<evidence type="ECO:0000313" key="6">
    <source>
        <dbReference type="EMBL" id="MEX3528956.1"/>
    </source>
</evidence>
<feature type="transmembrane region" description="Helical" evidence="4">
    <location>
        <begin position="20"/>
        <end position="42"/>
    </location>
</feature>
<dbReference type="Pfam" id="PF02518">
    <property type="entry name" value="HATPase_c"/>
    <property type="match status" value="1"/>
</dbReference>
<dbReference type="PIRSF" id="PIRSF037434">
    <property type="entry name" value="STHK_ChrS"/>
    <property type="match status" value="1"/>
</dbReference>
<feature type="transmembrane region" description="Helical" evidence="4">
    <location>
        <begin position="145"/>
        <end position="165"/>
    </location>
</feature>
<accession>A0ABV3UVM7</accession>
<evidence type="ECO:0000256" key="3">
    <source>
        <dbReference type="ARBA" id="ARBA00023012"/>
    </source>
</evidence>
<dbReference type="InterPro" id="IPR036890">
    <property type="entry name" value="HATPase_C_sf"/>
</dbReference>
<evidence type="ECO:0000256" key="1">
    <source>
        <dbReference type="ARBA" id="ARBA00022679"/>
    </source>
</evidence>
<feature type="transmembrane region" description="Helical" evidence="4">
    <location>
        <begin position="84"/>
        <end position="107"/>
    </location>
</feature>
<evidence type="ECO:0000256" key="2">
    <source>
        <dbReference type="ARBA" id="ARBA00022777"/>
    </source>
</evidence>
<organism evidence="6 7">
    <name type="scientific">Corynebacterium xerosis</name>
    <dbReference type="NCBI Taxonomy" id="1725"/>
    <lineage>
        <taxon>Bacteria</taxon>
        <taxon>Bacillati</taxon>
        <taxon>Actinomycetota</taxon>
        <taxon>Actinomycetes</taxon>
        <taxon>Mycobacteriales</taxon>
        <taxon>Corynebacteriaceae</taxon>
        <taxon>Corynebacterium</taxon>
    </lineage>
</organism>
<dbReference type="PANTHER" id="PTHR24421:SF62">
    <property type="entry name" value="SENSORY TRANSDUCTION HISTIDINE KINASE"/>
    <property type="match status" value="1"/>
</dbReference>
<feature type="transmembrane region" description="Helical" evidence="4">
    <location>
        <begin position="119"/>
        <end position="139"/>
    </location>
</feature>
<keyword evidence="4" id="KW-0812">Transmembrane</keyword>
<dbReference type="InterPro" id="IPR011712">
    <property type="entry name" value="Sig_transdc_His_kin_sub3_dim/P"/>
</dbReference>
<keyword evidence="4" id="KW-0472">Membrane</keyword>
<dbReference type="InterPro" id="IPR050482">
    <property type="entry name" value="Sensor_HK_TwoCompSys"/>
</dbReference>
<comment type="caution">
    <text evidence="6">The sequence shown here is derived from an EMBL/GenBank/DDBJ whole genome shotgun (WGS) entry which is preliminary data.</text>
</comment>
<evidence type="ECO:0000313" key="7">
    <source>
        <dbReference type="Proteomes" id="UP001558353"/>
    </source>
</evidence>
<gene>
    <name evidence="6" type="ORF">VVR64_07760</name>
</gene>